<evidence type="ECO:0000256" key="11">
    <source>
        <dbReference type="ARBA" id="ARBA00023014"/>
    </source>
</evidence>
<keyword evidence="12 14" id="KW-0627">Porphyrin biosynthesis</keyword>
<evidence type="ECO:0000256" key="5">
    <source>
        <dbReference type="ARBA" id="ARBA00022485"/>
    </source>
</evidence>
<comment type="cofactor">
    <cofactor evidence="14 16">
        <name>[4Fe-4S] cluster</name>
        <dbReference type="ChEBI" id="CHEBI:49883"/>
    </cofactor>
    <text evidence="14 16">Binds 1 [4Fe-4S] cluster. The cluster is coordinated with 3 cysteines and an exchangeable S-adenosyl-L-methionine.</text>
</comment>
<feature type="binding site" evidence="15">
    <location>
        <position position="239"/>
    </location>
    <ligand>
        <name>S-adenosyl-L-methionine</name>
        <dbReference type="ChEBI" id="CHEBI:59789"/>
        <label>2</label>
    </ligand>
</feature>
<keyword evidence="10 14" id="KW-0408">Iron</keyword>
<dbReference type="SMART" id="SM00729">
    <property type="entry name" value="Elp3"/>
    <property type="match status" value="1"/>
</dbReference>
<feature type="binding site" evidence="15">
    <location>
        <position position="109"/>
    </location>
    <ligand>
        <name>S-adenosyl-L-methionine</name>
        <dbReference type="ChEBI" id="CHEBI:59789"/>
        <label>1</label>
    </ligand>
</feature>
<sequence>MTSWTYLPELLATPVPRYTSYPTAAEFSDAVGRSDLEDAFNTIDAGQPLSLYVHLPYCHEICWYCGCNTGAANRTQRLASYLETLDAEIELVAKRIGGRGSVRRISFGGGSPNAISPGQFASLLARLRSSFAADDALLSIELDPRSLTGPWVEAIAAAGVERASLGVQTFEEKVQRSIGRLQPLGLIETCVGELRKAGVRSLNFDLMYGLPRQGLEELEQTLRAAIALRPERIALFGYAHVPHLIPRQRQIDGSALPDAELRFRQAELGHQILTHAGYAPIGFDHYALPHDALSLAARQGRLRRNFQGFTDDPSDVLVGLGASSISDFPNLLVQTEKNAGRYRIKVSSGLLPAAHGIRRSEEDRRRGRVIEQLLCNGKAEVQGLLDQDRLARLRPFLDNGLATIEAGKLRLPDYGRPYARVIASLFDSYRQPAARRFSSAI</sequence>
<dbReference type="SUPFAM" id="SSF102114">
    <property type="entry name" value="Radical SAM enzymes"/>
    <property type="match status" value="1"/>
</dbReference>
<dbReference type="AlphaFoldDB" id="A0A7G9S9W7"/>
<feature type="domain" description="Radical SAM core" evidence="17">
    <location>
        <begin position="43"/>
        <end position="276"/>
    </location>
</feature>
<dbReference type="SFLD" id="SFLDG01065">
    <property type="entry name" value="anaerobic_coproporphyrinogen-I"/>
    <property type="match status" value="1"/>
</dbReference>
<dbReference type="GO" id="GO:0006782">
    <property type="term" value="P:protoporphyrinogen IX biosynthetic process"/>
    <property type="evidence" value="ECO:0007669"/>
    <property type="project" value="UniProtKB-UniPathway"/>
</dbReference>
<feature type="binding site" evidence="16">
    <location>
        <position position="62"/>
    </location>
    <ligand>
        <name>[4Fe-4S] cluster</name>
        <dbReference type="ChEBI" id="CHEBI:49883"/>
        <note>4Fe-4S-S-AdoMet</note>
    </ligand>
</feature>
<dbReference type="PIRSF" id="PIRSF000167">
    <property type="entry name" value="HemN"/>
    <property type="match status" value="1"/>
</dbReference>
<dbReference type="PANTHER" id="PTHR13932:SF6">
    <property type="entry name" value="OXYGEN-INDEPENDENT COPROPORPHYRINOGEN III OXIDASE"/>
    <property type="match status" value="1"/>
</dbReference>
<dbReference type="InterPro" id="IPR004558">
    <property type="entry name" value="Coprogen_oxidase_HemN"/>
</dbReference>
<dbReference type="GO" id="GO:0004109">
    <property type="term" value="F:coproporphyrinogen oxidase activity"/>
    <property type="evidence" value="ECO:0007669"/>
    <property type="project" value="InterPro"/>
</dbReference>
<feature type="binding site" evidence="15">
    <location>
        <position position="205"/>
    </location>
    <ligand>
        <name>S-adenosyl-L-methionine</name>
        <dbReference type="ChEBI" id="CHEBI:59789"/>
        <label>2</label>
    </ligand>
</feature>
<dbReference type="InterPro" id="IPR013785">
    <property type="entry name" value="Aldolase_TIM"/>
</dbReference>
<comment type="pathway">
    <text evidence="2 14">Porphyrin-containing compound metabolism; protoporphyrin-IX biosynthesis; protoporphyrinogen-IX from coproporphyrinogen-III (AdoMet route): step 1/1.</text>
</comment>
<evidence type="ECO:0000256" key="4">
    <source>
        <dbReference type="ARBA" id="ARBA00011245"/>
    </source>
</evidence>
<feature type="binding site" evidence="16">
    <location>
        <position position="58"/>
    </location>
    <ligand>
        <name>[4Fe-4S] cluster</name>
        <dbReference type="ChEBI" id="CHEBI:49883"/>
        <note>4Fe-4S-S-AdoMet</note>
    </ligand>
</feature>
<dbReference type="Gene3D" id="1.10.10.920">
    <property type="match status" value="1"/>
</dbReference>
<evidence type="ECO:0000256" key="9">
    <source>
        <dbReference type="ARBA" id="ARBA00023002"/>
    </source>
</evidence>
<dbReference type="InterPro" id="IPR006638">
    <property type="entry name" value="Elp3/MiaA/NifB-like_rSAM"/>
</dbReference>
<evidence type="ECO:0000256" key="13">
    <source>
        <dbReference type="ARBA" id="ARBA00048321"/>
    </source>
</evidence>
<keyword evidence="5 14" id="KW-0004">4Fe-4S</keyword>
<name>A0A7G9S9W7_9SPHN</name>
<dbReference type="PANTHER" id="PTHR13932">
    <property type="entry name" value="COPROPORPHYRINIGEN III OXIDASE"/>
    <property type="match status" value="1"/>
</dbReference>
<feature type="binding site" evidence="15">
    <location>
        <position position="180"/>
    </location>
    <ligand>
        <name>S-adenosyl-L-methionine</name>
        <dbReference type="ChEBI" id="CHEBI:59789"/>
        <label>2</label>
    </ligand>
</feature>
<comment type="similarity">
    <text evidence="3 14">Belongs to the anaerobic coproporphyrinogen-III oxidase family.</text>
</comment>
<comment type="catalytic activity">
    <reaction evidence="13 14">
        <text>coproporphyrinogen III + 2 S-adenosyl-L-methionine = protoporphyrinogen IX + 2 5'-deoxyadenosine + 2 L-methionine + 2 CO2</text>
        <dbReference type="Rhea" id="RHEA:15425"/>
        <dbReference type="ChEBI" id="CHEBI:16526"/>
        <dbReference type="ChEBI" id="CHEBI:17319"/>
        <dbReference type="ChEBI" id="CHEBI:57307"/>
        <dbReference type="ChEBI" id="CHEBI:57309"/>
        <dbReference type="ChEBI" id="CHEBI:57844"/>
        <dbReference type="ChEBI" id="CHEBI:59789"/>
        <dbReference type="EC" id="1.3.98.3"/>
    </reaction>
</comment>
<dbReference type="EC" id="1.3.98.3" evidence="14"/>
<dbReference type="GO" id="GO:0046872">
    <property type="term" value="F:metal ion binding"/>
    <property type="evidence" value="ECO:0007669"/>
    <property type="project" value="UniProtKB-KW"/>
</dbReference>
<dbReference type="CDD" id="cd01335">
    <property type="entry name" value="Radical_SAM"/>
    <property type="match status" value="1"/>
</dbReference>
<dbReference type="UniPathway" id="UPA00251">
    <property type="reaction ID" value="UER00323"/>
</dbReference>
<keyword evidence="19" id="KW-1185">Reference proteome</keyword>
<feature type="binding site" evidence="15">
    <location>
        <position position="168"/>
    </location>
    <ligand>
        <name>S-adenosyl-L-methionine</name>
        <dbReference type="ChEBI" id="CHEBI:59789"/>
        <label>2</label>
    </ligand>
</feature>
<evidence type="ECO:0000256" key="10">
    <source>
        <dbReference type="ARBA" id="ARBA00023004"/>
    </source>
</evidence>
<keyword evidence="7 14" id="KW-0949">S-adenosyl-L-methionine</keyword>
<keyword evidence="11 14" id="KW-0411">Iron-sulfur</keyword>
<reference evidence="18 19" key="1">
    <citation type="submission" date="2020-08" db="EMBL/GenBank/DDBJ databases">
        <title>Genome sequence of Sphingomonas rhizophila KACC 19189T.</title>
        <authorList>
            <person name="Hyun D.-W."/>
            <person name="Bae J.-W."/>
        </authorList>
    </citation>
    <scope>NUCLEOTIDE SEQUENCE [LARGE SCALE GENOMIC DNA]</scope>
    <source>
        <strain evidence="18 19">KACC 19189</strain>
    </source>
</reference>
<dbReference type="KEGG" id="srhi:H9L12_10165"/>
<dbReference type="NCBIfam" id="TIGR00538">
    <property type="entry name" value="hemN"/>
    <property type="match status" value="1"/>
</dbReference>
<dbReference type="GO" id="GO:0051539">
    <property type="term" value="F:4 iron, 4 sulfur cluster binding"/>
    <property type="evidence" value="ECO:0007669"/>
    <property type="project" value="UniProtKB-KW"/>
</dbReference>
<evidence type="ECO:0000256" key="12">
    <source>
        <dbReference type="ARBA" id="ARBA00023244"/>
    </source>
</evidence>
<feature type="binding site" evidence="15">
    <location>
        <position position="325"/>
    </location>
    <ligand>
        <name>S-adenosyl-L-methionine</name>
        <dbReference type="ChEBI" id="CHEBI:59789"/>
        <label>1</label>
    </ligand>
</feature>
<evidence type="ECO:0000259" key="17">
    <source>
        <dbReference type="PROSITE" id="PS51918"/>
    </source>
</evidence>
<keyword evidence="8 14" id="KW-0479">Metal-binding</keyword>
<evidence type="ECO:0000313" key="19">
    <source>
        <dbReference type="Proteomes" id="UP000515955"/>
    </source>
</evidence>
<evidence type="ECO:0000256" key="16">
    <source>
        <dbReference type="PIRSR" id="PIRSR000167-2"/>
    </source>
</evidence>
<dbReference type="SFLD" id="SFLDS00029">
    <property type="entry name" value="Radical_SAM"/>
    <property type="match status" value="1"/>
</dbReference>
<dbReference type="InterPro" id="IPR007197">
    <property type="entry name" value="rSAM"/>
</dbReference>
<feature type="binding site" evidence="15">
    <location>
        <position position="141"/>
    </location>
    <ligand>
        <name>S-adenosyl-L-methionine</name>
        <dbReference type="ChEBI" id="CHEBI:59789"/>
        <label>1</label>
    </ligand>
</feature>
<evidence type="ECO:0000256" key="8">
    <source>
        <dbReference type="ARBA" id="ARBA00022723"/>
    </source>
</evidence>
<evidence type="ECO:0000256" key="14">
    <source>
        <dbReference type="PIRNR" id="PIRNR000167"/>
    </source>
</evidence>
<dbReference type="Gene3D" id="3.20.20.70">
    <property type="entry name" value="Aldolase class I"/>
    <property type="match status" value="1"/>
</dbReference>
<dbReference type="RefSeq" id="WP_187541641.1">
    <property type="nucleotide sequence ID" value="NZ_CP060717.1"/>
</dbReference>
<evidence type="ECO:0000256" key="7">
    <source>
        <dbReference type="ARBA" id="ARBA00022691"/>
    </source>
</evidence>
<dbReference type="InterPro" id="IPR058240">
    <property type="entry name" value="rSAM_sf"/>
</dbReference>
<evidence type="ECO:0000256" key="3">
    <source>
        <dbReference type="ARBA" id="ARBA00005493"/>
    </source>
</evidence>
<dbReference type="InterPro" id="IPR034505">
    <property type="entry name" value="Coproporphyrinogen-III_oxidase"/>
</dbReference>
<keyword evidence="9 14" id="KW-0560">Oxidoreductase</keyword>
<dbReference type="Proteomes" id="UP000515955">
    <property type="component" value="Chromosome"/>
</dbReference>
<dbReference type="PROSITE" id="PS51918">
    <property type="entry name" value="RADICAL_SAM"/>
    <property type="match status" value="1"/>
</dbReference>
<dbReference type="GO" id="GO:0051989">
    <property type="term" value="F:coproporphyrinogen dehydrogenase activity"/>
    <property type="evidence" value="ECO:0007669"/>
    <property type="project" value="UniProtKB-EC"/>
</dbReference>
<accession>A0A7G9S9W7</accession>
<proteinExistence type="inferred from homology"/>
<dbReference type="Pfam" id="PF04055">
    <property type="entry name" value="Radical_SAM"/>
    <property type="match status" value="1"/>
</dbReference>
<organism evidence="18 19">
    <name type="scientific">Sphingomonas rhizophila</name>
    <dbReference type="NCBI Taxonomy" id="2071607"/>
    <lineage>
        <taxon>Bacteria</taxon>
        <taxon>Pseudomonadati</taxon>
        <taxon>Pseudomonadota</taxon>
        <taxon>Alphaproteobacteria</taxon>
        <taxon>Sphingomonadales</taxon>
        <taxon>Sphingomonadaceae</taxon>
        <taxon>Sphingomonas</taxon>
    </lineage>
</organism>
<evidence type="ECO:0000313" key="18">
    <source>
        <dbReference type="EMBL" id="QNN64642.1"/>
    </source>
</evidence>
<evidence type="ECO:0000256" key="15">
    <source>
        <dbReference type="PIRSR" id="PIRSR000167-1"/>
    </source>
</evidence>
<gene>
    <name evidence="18" type="primary">hemN</name>
    <name evidence="18" type="ORF">H9L12_10165</name>
</gene>
<comment type="subcellular location">
    <subcellularLocation>
        <location evidence="1 14">Cytoplasm</location>
    </subcellularLocation>
</comment>
<dbReference type="GO" id="GO:0005737">
    <property type="term" value="C:cytoplasm"/>
    <property type="evidence" value="ECO:0007669"/>
    <property type="project" value="UniProtKB-SubCell"/>
</dbReference>
<evidence type="ECO:0000256" key="2">
    <source>
        <dbReference type="ARBA" id="ARBA00004785"/>
    </source>
</evidence>
<evidence type="ECO:0000256" key="1">
    <source>
        <dbReference type="ARBA" id="ARBA00004496"/>
    </source>
</evidence>
<feature type="binding site" evidence="15">
    <location>
        <position position="52"/>
    </location>
    <ligand>
        <name>S-adenosyl-L-methionine</name>
        <dbReference type="ChEBI" id="CHEBI:59789"/>
        <label>1</label>
    </ligand>
</feature>
<comment type="subunit">
    <text evidence="4">Monomer.</text>
</comment>
<protein>
    <recommendedName>
        <fullName evidence="14">Coproporphyrinogen-III oxidase</fullName>
        <ecNumber evidence="14">1.3.98.3</ecNumber>
    </recommendedName>
</protein>
<evidence type="ECO:0000256" key="6">
    <source>
        <dbReference type="ARBA" id="ARBA00022490"/>
    </source>
</evidence>
<dbReference type="EMBL" id="CP060717">
    <property type="protein sequence ID" value="QNN64642.1"/>
    <property type="molecule type" value="Genomic_DNA"/>
</dbReference>
<feature type="binding site" evidence="15">
    <location>
        <begin position="64"/>
        <end position="66"/>
    </location>
    <ligand>
        <name>S-adenosyl-L-methionine</name>
        <dbReference type="ChEBI" id="CHEBI:59789"/>
        <label>2</label>
    </ligand>
</feature>
<feature type="binding site" evidence="16">
    <location>
        <position position="65"/>
    </location>
    <ligand>
        <name>[4Fe-4S] cluster</name>
        <dbReference type="ChEBI" id="CHEBI:49883"/>
        <note>4Fe-4S-S-AdoMet</note>
    </ligand>
</feature>
<keyword evidence="6 14" id="KW-0963">Cytoplasm</keyword>